<gene>
    <name evidence="1" type="ORF">LLUT_LOCUS4390</name>
</gene>
<comment type="caution">
    <text evidence="1">The sequence shown here is derived from an EMBL/GenBank/DDBJ whole genome shotgun (WGS) entry which is preliminary data.</text>
</comment>
<dbReference type="PANTHER" id="PTHR34427:SF5">
    <property type="entry name" value="DUF4283 DOMAIN-CONTAINING PROTEIN"/>
    <property type="match status" value="1"/>
</dbReference>
<proteinExistence type="predicted"/>
<organism evidence="1 2">
    <name type="scientific">Lupinus luteus</name>
    <name type="common">European yellow lupine</name>
    <dbReference type="NCBI Taxonomy" id="3873"/>
    <lineage>
        <taxon>Eukaryota</taxon>
        <taxon>Viridiplantae</taxon>
        <taxon>Streptophyta</taxon>
        <taxon>Embryophyta</taxon>
        <taxon>Tracheophyta</taxon>
        <taxon>Spermatophyta</taxon>
        <taxon>Magnoliopsida</taxon>
        <taxon>eudicotyledons</taxon>
        <taxon>Gunneridae</taxon>
        <taxon>Pentapetalae</taxon>
        <taxon>rosids</taxon>
        <taxon>fabids</taxon>
        <taxon>Fabales</taxon>
        <taxon>Fabaceae</taxon>
        <taxon>Papilionoideae</taxon>
        <taxon>50 kb inversion clade</taxon>
        <taxon>genistoids sensu lato</taxon>
        <taxon>core genistoids</taxon>
        <taxon>Genisteae</taxon>
        <taxon>Lupinus</taxon>
    </lineage>
</organism>
<dbReference type="Proteomes" id="UP001497480">
    <property type="component" value="Unassembled WGS sequence"/>
</dbReference>
<dbReference type="AlphaFoldDB" id="A0AAV1W202"/>
<protein>
    <recommendedName>
        <fullName evidence="3">DUF4283 domain-containing protein</fullName>
    </recommendedName>
</protein>
<evidence type="ECO:0008006" key="3">
    <source>
        <dbReference type="Google" id="ProtNLM"/>
    </source>
</evidence>
<evidence type="ECO:0000313" key="1">
    <source>
        <dbReference type="EMBL" id="CAL0303330.1"/>
    </source>
</evidence>
<sequence>MMKGDWRRFWIMYGLAFIPSRKFSTSKSSASRSYVDVVLGLDSGAQRFGRGPPPSFKDSIPLSFSADEKDLDWLKGCMVGKTVETVDPRLVSVLLKAEGFLTVSAHSLGGDLVLISPTAGEDLKGVLNDAKDWISAIFSSFVPWSEDLVVGYRNVWLQCQGIPPHAWNVSFFHLIAKEFGSLRSVDDATKLKVSFENCYLFVRTPIQSHISRSIEVLVNGKVFSVEVWEDVGFLCCISGSVHSGNCNNFPSVRSGWEDDWNSEFSDSFFRIKWRRMVSLSGLVKK</sequence>
<accession>A0AAV1W202</accession>
<reference evidence="1 2" key="1">
    <citation type="submission" date="2024-03" db="EMBL/GenBank/DDBJ databases">
        <authorList>
            <person name="Martinez-Hernandez J."/>
        </authorList>
    </citation>
    <scope>NUCLEOTIDE SEQUENCE [LARGE SCALE GENOMIC DNA]</scope>
</reference>
<dbReference type="PANTHER" id="PTHR34427">
    <property type="entry name" value="DUF4283 DOMAIN PROTEIN"/>
    <property type="match status" value="1"/>
</dbReference>
<keyword evidence="2" id="KW-1185">Reference proteome</keyword>
<dbReference type="EMBL" id="CAXHTB010000003">
    <property type="protein sequence ID" value="CAL0303330.1"/>
    <property type="molecule type" value="Genomic_DNA"/>
</dbReference>
<evidence type="ECO:0000313" key="2">
    <source>
        <dbReference type="Proteomes" id="UP001497480"/>
    </source>
</evidence>
<name>A0AAV1W202_LUPLU</name>